<gene>
    <name evidence="3" type="ORF">HPB51_027101</name>
</gene>
<comment type="caution">
    <text evidence="3">The sequence shown here is derived from an EMBL/GenBank/DDBJ whole genome shotgun (WGS) entry which is preliminary data.</text>
</comment>
<dbReference type="AlphaFoldDB" id="A0A9J6D1D3"/>
<evidence type="ECO:0000256" key="2">
    <source>
        <dbReference type="SAM" id="Phobius"/>
    </source>
</evidence>
<accession>A0A9J6D1D3</accession>
<dbReference type="Proteomes" id="UP000821866">
    <property type="component" value="Unassembled WGS sequence"/>
</dbReference>
<reference evidence="3" key="2">
    <citation type="submission" date="2021-09" db="EMBL/GenBank/DDBJ databases">
        <authorList>
            <person name="Jia N."/>
            <person name="Wang J."/>
            <person name="Shi W."/>
            <person name="Du L."/>
            <person name="Sun Y."/>
            <person name="Zhan W."/>
            <person name="Jiang J."/>
            <person name="Wang Q."/>
            <person name="Zhang B."/>
            <person name="Ji P."/>
            <person name="Sakyi L.B."/>
            <person name="Cui X."/>
            <person name="Yuan T."/>
            <person name="Jiang B."/>
            <person name="Yang W."/>
            <person name="Lam T.T.-Y."/>
            <person name="Chang Q."/>
            <person name="Ding S."/>
            <person name="Wang X."/>
            <person name="Zhu J."/>
            <person name="Ruan X."/>
            <person name="Zhao L."/>
            <person name="Wei J."/>
            <person name="Que T."/>
            <person name="Du C."/>
            <person name="Cheng J."/>
            <person name="Dai P."/>
            <person name="Han X."/>
            <person name="Huang E."/>
            <person name="Gao Y."/>
            <person name="Liu J."/>
            <person name="Shao H."/>
            <person name="Ye R."/>
            <person name="Li L."/>
            <person name="Wei W."/>
            <person name="Wang X."/>
            <person name="Wang C."/>
            <person name="Huo Q."/>
            <person name="Li W."/>
            <person name="Guo W."/>
            <person name="Chen H."/>
            <person name="Chen S."/>
            <person name="Zhou L."/>
            <person name="Zhou L."/>
            <person name="Ni X."/>
            <person name="Tian J."/>
            <person name="Zhou Y."/>
            <person name="Sheng Y."/>
            <person name="Liu T."/>
            <person name="Pan Y."/>
            <person name="Xia L."/>
            <person name="Li J."/>
            <person name="Zhao F."/>
            <person name="Cao W."/>
        </authorList>
    </citation>
    <scope>NUCLEOTIDE SEQUENCE</scope>
    <source>
        <strain evidence="3">Rmic-2018</strain>
        <tissue evidence="3">Larvae</tissue>
    </source>
</reference>
<feature type="region of interest" description="Disordered" evidence="1">
    <location>
        <begin position="1"/>
        <end position="27"/>
    </location>
</feature>
<evidence type="ECO:0000313" key="3">
    <source>
        <dbReference type="EMBL" id="KAH7971554.1"/>
    </source>
</evidence>
<reference evidence="3" key="1">
    <citation type="journal article" date="2020" name="Cell">
        <title>Large-Scale Comparative Analyses of Tick Genomes Elucidate Their Genetic Diversity and Vector Capacities.</title>
        <authorList>
            <consortium name="Tick Genome and Microbiome Consortium (TIGMIC)"/>
            <person name="Jia N."/>
            <person name="Wang J."/>
            <person name="Shi W."/>
            <person name="Du L."/>
            <person name="Sun Y."/>
            <person name="Zhan W."/>
            <person name="Jiang J.F."/>
            <person name="Wang Q."/>
            <person name="Zhang B."/>
            <person name="Ji P."/>
            <person name="Bell-Sakyi L."/>
            <person name="Cui X.M."/>
            <person name="Yuan T.T."/>
            <person name="Jiang B.G."/>
            <person name="Yang W.F."/>
            <person name="Lam T.T."/>
            <person name="Chang Q.C."/>
            <person name="Ding S.J."/>
            <person name="Wang X.J."/>
            <person name="Zhu J.G."/>
            <person name="Ruan X.D."/>
            <person name="Zhao L."/>
            <person name="Wei J.T."/>
            <person name="Ye R.Z."/>
            <person name="Que T.C."/>
            <person name="Du C.H."/>
            <person name="Zhou Y.H."/>
            <person name="Cheng J.X."/>
            <person name="Dai P.F."/>
            <person name="Guo W.B."/>
            <person name="Han X.H."/>
            <person name="Huang E.J."/>
            <person name="Li L.F."/>
            <person name="Wei W."/>
            <person name="Gao Y.C."/>
            <person name="Liu J.Z."/>
            <person name="Shao H.Z."/>
            <person name="Wang X."/>
            <person name="Wang C.C."/>
            <person name="Yang T.C."/>
            <person name="Huo Q.B."/>
            <person name="Li W."/>
            <person name="Chen H.Y."/>
            <person name="Chen S.E."/>
            <person name="Zhou L.G."/>
            <person name="Ni X.B."/>
            <person name="Tian J.H."/>
            <person name="Sheng Y."/>
            <person name="Liu T."/>
            <person name="Pan Y.S."/>
            <person name="Xia L.Y."/>
            <person name="Li J."/>
            <person name="Zhao F."/>
            <person name="Cao W.C."/>
        </authorList>
    </citation>
    <scope>NUCLEOTIDE SEQUENCE</scope>
    <source>
        <strain evidence="3">Rmic-2018</strain>
    </source>
</reference>
<evidence type="ECO:0000313" key="4">
    <source>
        <dbReference type="Proteomes" id="UP000821866"/>
    </source>
</evidence>
<protein>
    <submittedName>
        <fullName evidence="3">Uncharacterized protein</fullName>
    </submittedName>
</protein>
<organism evidence="3 4">
    <name type="scientific">Rhipicephalus microplus</name>
    <name type="common">Cattle tick</name>
    <name type="synonym">Boophilus microplus</name>
    <dbReference type="NCBI Taxonomy" id="6941"/>
    <lineage>
        <taxon>Eukaryota</taxon>
        <taxon>Metazoa</taxon>
        <taxon>Ecdysozoa</taxon>
        <taxon>Arthropoda</taxon>
        <taxon>Chelicerata</taxon>
        <taxon>Arachnida</taxon>
        <taxon>Acari</taxon>
        <taxon>Parasitiformes</taxon>
        <taxon>Ixodida</taxon>
        <taxon>Ixodoidea</taxon>
        <taxon>Ixodidae</taxon>
        <taxon>Rhipicephalinae</taxon>
        <taxon>Rhipicephalus</taxon>
        <taxon>Boophilus</taxon>
    </lineage>
</organism>
<feature type="transmembrane region" description="Helical" evidence="2">
    <location>
        <begin position="117"/>
        <end position="136"/>
    </location>
</feature>
<evidence type="ECO:0000256" key="1">
    <source>
        <dbReference type="SAM" id="MobiDB-lite"/>
    </source>
</evidence>
<dbReference type="EMBL" id="JABSTU010003538">
    <property type="protein sequence ID" value="KAH7971554.1"/>
    <property type="molecule type" value="Genomic_DNA"/>
</dbReference>
<keyword evidence="2" id="KW-1133">Transmembrane helix</keyword>
<keyword evidence="2" id="KW-0472">Membrane</keyword>
<keyword evidence="4" id="KW-1185">Reference proteome</keyword>
<sequence>MSALRHGDASHIGPPMGPPRHASDHLTRGRRLAVTCATDSLHVGQRSAARVHAVEANPSSERCVSALRSDIHIFLVYPASAINLGRTWDQTSFRQTLVHIVPSPCAKKRTFQSSRRATLLLLPSFLAFWGVVGLFSPCDCRKTAWLRVRSGEFAQKATRIEPHSAEARTDADGRSLLLEQVGERPARGRAGNGGGAGLPAASRTCVQPAPACACCRVLYARTGALEGVREDDPGVERRDSQGVHRVCFKTYGK</sequence>
<proteinExistence type="predicted"/>
<name>A0A9J6D1D3_RHIMP</name>
<keyword evidence="2" id="KW-0812">Transmembrane</keyword>